<organism evidence="1 2">
    <name type="scientific">Mycetohabitans rhizoxinica (strain DSM 19002 / CIP 109453 / HKI 454)</name>
    <name type="common">Paraburkholderia rhizoxinica</name>
    <dbReference type="NCBI Taxonomy" id="882378"/>
    <lineage>
        <taxon>Bacteria</taxon>
        <taxon>Pseudomonadati</taxon>
        <taxon>Pseudomonadota</taxon>
        <taxon>Betaproteobacteria</taxon>
        <taxon>Burkholderiales</taxon>
        <taxon>Burkholderiaceae</taxon>
        <taxon>Mycetohabitans</taxon>
    </lineage>
</organism>
<dbReference type="STRING" id="882378.RBRH_04086"/>
<dbReference type="Proteomes" id="UP000007437">
    <property type="component" value="Chromosome"/>
</dbReference>
<evidence type="ECO:0000313" key="1">
    <source>
        <dbReference type="EMBL" id="CBW76195.1"/>
    </source>
</evidence>
<dbReference type="HOGENOM" id="CLU_2080373_0_0_4"/>
<dbReference type="AlphaFoldDB" id="E5AMG3"/>
<reference evidence="1 2" key="1">
    <citation type="journal article" date="2011" name="J. Bacteriol.">
        <title>Complete genome sequence of Burkholderia rhizoxinica, an endosymbiont of Rhizopus microsporus.</title>
        <authorList>
            <person name="Lackner G."/>
            <person name="Moebius N."/>
            <person name="Partida-Martinez L."/>
            <person name="Hertweck C."/>
        </authorList>
    </citation>
    <scope>NUCLEOTIDE SEQUENCE [LARGE SCALE GENOMIC DNA]</scope>
    <source>
        <strain evidence="2">DSM 19002 / CIP 109453 / HKI 454</strain>
    </source>
</reference>
<accession>E5AMG3</accession>
<name>E5AMG3_MYCRK</name>
<evidence type="ECO:0000313" key="2">
    <source>
        <dbReference type="Proteomes" id="UP000007437"/>
    </source>
</evidence>
<dbReference type="EMBL" id="FR687359">
    <property type="protein sequence ID" value="CBW76195.1"/>
    <property type="molecule type" value="Genomic_DNA"/>
</dbReference>
<gene>
    <name evidence="1" type="ordered locus">RBRH_04086</name>
</gene>
<sequence>MPTCIRTPSRCTSEKPMRWVSRTRPSARWCALAITQTYKRKVRASSRAKGAGAVVNRGSGLGRGVSSRQRQSVSSGCPRRLCRLISPALASPPSCQRWPIIRLPALAYCQTTELACR</sequence>
<dbReference type="KEGG" id="brh:RBRH_04086"/>
<proteinExistence type="predicted"/>
<protein>
    <submittedName>
        <fullName evidence="1">Uncharacterized protein</fullName>
    </submittedName>
</protein>